<evidence type="ECO:0000256" key="7">
    <source>
        <dbReference type="ARBA" id="ARBA00022842"/>
    </source>
</evidence>
<dbReference type="EMBL" id="JAVIKH010000004">
    <property type="protein sequence ID" value="MDX8335676.1"/>
    <property type="molecule type" value="Genomic_DNA"/>
</dbReference>
<feature type="domain" description="tRNA nucleotidyltransferase/poly(A) polymerase RNA and SrmB- binding" evidence="10">
    <location>
        <begin position="178"/>
        <end position="231"/>
    </location>
</feature>
<dbReference type="Gene3D" id="1.10.246.80">
    <property type="match status" value="1"/>
</dbReference>
<keyword evidence="5" id="KW-0479">Metal-binding</keyword>
<keyword evidence="4" id="KW-0548">Nucleotidyltransferase</keyword>
<dbReference type="PANTHER" id="PTHR46173">
    <property type="entry name" value="CCA TRNA NUCLEOTIDYLTRANSFERASE 1, MITOCHONDRIAL"/>
    <property type="match status" value="1"/>
</dbReference>
<dbReference type="Pfam" id="PF12627">
    <property type="entry name" value="PolyA_pol_RNAbd"/>
    <property type="match status" value="1"/>
</dbReference>
<keyword evidence="8" id="KW-0694">RNA-binding</keyword>
<dbReference type="SUPFAM" id="SSF81301">
    <property type="entry name" value="Nucleotidyltransferase"/>
    <property type="match status" value="1"/>
</dbReference>
<organism evidence="11 12">
    <name type="scientific">Candidatus Cetobacterium colombiensis</name>
    <dbReference type="NCBI Taxonomy" id="3073100"/>
    <lineage>
        <taxon>Bacteria</taxon>
        <taxon>Fusobacteriati</taxon>
        <taxon>Fusobacteriota</taxon>
        <taxon>Fusobacteriia</taxon>
        <taxon>Fusobacteriales</taxon>
        <taxon>Fusobacteriaceae</taxon>
        <taxon>Cetobacterium</taxon>
    </lineage>
</organism>
<evidence type="ECO:0000259" key="10">
    <source>
        <dbReference type="Pfam" id="PF12627"/>
    </source>
</evidence>
<keyword evidence="2 8" id="KW-0808">Transferase</keyword>
<evidence type="ECO:0000256" key="1">
    <source>
        <dbReference type="ARBA" id="ARBA00001946"/>
    </source>
</evidence>
<keyword evidence="12" id="KW-1185">Reference proteome</keyword>
<dbReference type="InterPro" id="IPR043519">
    <property type="entry name" value="NT_sf"/>
</dbReference>
<proteinExistence type="inferred from homology"/>
<evidence type="ECO:0000256" key="4">
    <source>
        <dbReference type="ARBA" id="ARBA00022695"/>
    </source>
</evidence>
<dbReference type="PANTHER" id="PTHR46173:SF1">
    <property type="entry name" value="CCA TRNA NUCLEOTIDYLTRANSFERASE 1, MITOCHONDRIAL"/>
    <property type="match status" value="1"/>
</dbReference>
<keyword evidence="7" id="KW-0460">Magnesium</keyword>
<evidence type="ECO:0000313" key="11">
    <source>
        <dbReference type="EMBL" id="MDX8335676.1"/>
    </source>
</evidence>
<dbReference type="Pfam" id="PF01743">
    <property type="entry name" value="PolyA_pol"/>
    <property type="match status" value="1"/>
</dbReference>
<dbReference type="InterPro" id="IPR050264">
    <property type="entry name" value="Bact_CCA-adding_enz_type3_sf"/>
</dbReference>
<dbReference type="Gene3D" id="1.10.3090.10">
    <property type="entry name" value="cca-adding enzyme, domain 2"/>
    <property type="match status" value="1"/>
</dbReference>
<keyword evidence="6" id="KW-0547">Nucleotide-binding</keyword>
<evidence type="ECO:0000256" key="6">
    <source>
        <dbReference type="ARBA" id="ARBA00022741"/>
    </source>
</evidence>
<comment type="caution">
    <text evidence="11">The sequence shown here is derived from an EMBL/GenBank/DDBJ whole genome shotgun (WGS) entry which is preliminary data.</text>
</comment>
<keyword evidence="3" id="KW-0819">tRNA processing</keyword>
<evidence type="ECO:0000256" key="8">
    <source>
        <dbReference type="RuleBase" id="RU003953"/>
    </source>
</evidence>
<evidence type="ECO:0000256" key="3">
    <source>
        <dbReference type="ARBA" id="ARBA00022694"/>
    </source>
</evidence>
<reference evidence="12" key="1">
    <citation type="submission" date="2023-07" db="EMBL/GenBank/DDBJ databases">
        <authorList>
            <person name="Colorado M.A."/>
            <person name="Villamil L.M."/>
            <person name="Melo J.F."/>
            <person name="Rodriguez J.A."/>
            <person name="Ruiz R.Y."/>
        </authorList>
    </citation>
    <scope>NUCLEOTIDE SEQUENCE [LARGE SCALE GENOMIC DNA]</scope>
    <source>
        <strain evidence="12">C33</strain>
    </source>
</reference>
<accession>A0ABU4WAS1</accession>
<feature type="domain" description="Poly A polymerase head" evidence="9">
    <location>
        <begin position="24"/>
        <end position="145"/>
    </location>
</feature>
<evidence type="ECO:0000259" key="9">
    <source>
        <dbReference type="Pfam" id="PF01743"/>
    </source>
</evidence>
<evidence type="ECO:0000313" key="12">
    <source>
        <dbReference type="Proteomes" id="UP001279681"/>
    </source>
</evidence>
<evidence type="ECO:0000256" key="5">
    <source>
        <dbReference type="ARBA" id="ARBA00022723"/>
    </source>
</evidence>
<gene>
    <name evidence="11" type="ORF">RFV38_04020</name>
</gene>
<evidence type="ECO:0000256" key="2">
    <source>
        <dbReference type="ARBA" id="ARBA00022679"/>
    </source>
</evidence>
<dbReference type="Gene3D" id="3.30.460.10">
    <property type="entry name" value="Beta Polymerase, domain 2"/>
    <property type="match status" value="1"/>
</dbReference>
<protein>
    <submittedName>
        <fullName evidence="11">CCA tRNA nucleotidyltransferase</fullName>
    </submittedName>
</protein>
<dbReference type="Proteomes" id="UP001279681">
    <property type="component" value="Unassembled WGS sequence"/>
</dbReference>
<dbReference type="RefSeq" id="WP_320313085.1">
    <property type="nucleotide sequence ID" value="NZ_JAVIKH010000004.1"/>
</dbReference>
<name>A0ABU4WAS1_9FUSO</name>
<dbReference type="InterPro" id="IPR002646">
    <property type="entry name" value="PolA_pol_head_dom"/>
</dbReference>
<dbReference type="InterPro" id="IPR032828">
    <property type="entry name" value="PolyA_RNA-bd"/>
</dbReference>
<dbReference type="CDD" id="cd05398">
    <property type="entry name" value="NT_ClassII-CCAase"/>
    <property type="match status" value="1"/>
</dbReference>
<dbReference type="SUPFAM" id="SSF81891">
    <property type="entry name" value="Poly A polymerase C-terminal region-like"/>
    <property type="match status" value="1"/>
</dbReference>
<comment type="cofactor">
    <cofactor evidence="1">
        <name>Mg(2+)</name>
        <dbReference type="ChEBI" id="CHEBI:18420"/>
    </cofactor>
</comment>
<comment type="similarity">
    <text evidence="8">Belongs to the tRNA nucleotidyltransferase/poly(A) polymerase family.</text>
</comment>
<sequence>MEKIKLTKDIKRILSVLNEHGKGYVVGGYIRDSLLGIEPKDCDFCTNIEYSKLKEIFKEYSPKEIGKSFGIIQIKYNGNNYEIAKLRKDVLFTTERNITEIEFVENIDEDLKRRDFTINAIAYDGEKLICFSPLSLEDIQNKVLRFVGEGIKRIEEDPLRILRGVRIASEKNISILFSTMEEMKEKKSEIKRVSIERIQDEFFRMLKGKNSSKGFELLNSLGIFQEIFPKTFKELDLKELLKKFQQLDTQLSNDLNLKLAIIFFKTKSELEILKLDKKTKKSILNILLYLDDRDYNKYEMKKIISKIGVEDFRRILILKSLNKKSNKEEILLDEILSQKEPIFLKDIFITGKDIIDLGITDGKEIKKYLEETLDLVLKYPKLNKKDYLIKRIEEEKV</sequence>